<dbReference type="AlphaFoldDB" id="A0A554VAA1"/>
<gene>
    <name evidence="1" type="ORF">FOF46_30450</name>
</gene>
<protein>
    <submittedName>
        <fullName evidence="1">Uncharacterized protein</fullName>
    </submittedName>
</protein>
<reference evidence="1 2" key="1">
    <citation type="submission" date="2019-07" db="EMBL/GenBank/DDBJ databases">
        <title>The draft genome sequence of Aquimarina algiphila M91.</title>
        <authorList>
            <person name="Meng X."/>
        </authorList>
    </citation>
    <scope>NUCLEOTIDE SEQUENCE [LARGE SCALE GENOMIC DNA]</scope>
    <source>
        <strain evidence="1 2">M91</strain>
    </source>
</reference>
<proteinExistence type="predicted"/>
<keyword evidence="2" id="KW-1185">Reference proteome</keyword>
<comment type="caution">
    <text evidence="1">The sequence shown here is derived from an EMBL/GenBank/DDBJ whole genome shotgun (WGS) entry which is preliminary data.</text>
</comment>
<accession>A0A554VAA1</accession>
<dbReference type="RefSeq" id="WP_143919187.1">
    <property type="nucleotide sequence ID" value="NZ_CANMIK010000135.1"/>
</dbReference>
<evidence type="ECO:0000313" key="2">
    <source>
        <dbReference type="Proteomes" id="UP000318833"/>
    </source>
</evidence>
<name>A0A554VAA1_9FLAO</name>
<organism evidence="1 2">
    <name type="scientific">Aquimarina algiphila</name>
    <dbReference type="NCBI Taxonomy" id="2047982"/>
    <lineage>
        <taxon>Bacteria</taxon>
        <taxon>Pseudomonadati</taxon>
        <taxon>Bacteroidota</taxon>
        <taxon>Flavobacteriia</taxon>
        <taxon>Flavobacteriales</taxon>
        <taxon>Flavobacteriaceae</taxon>
        <taxon>Aquimarina</taxon>
    </lineage>
</organism>
<dbReference type="Proteomes" id="UP000318833">
    <property type="component" value="Unassembled WGS sequence"/>
</dbReference>
<sequence length="59" mass="7457">MRTKRENRRYYLHRMIRKKGIRYSPTEHTVYWGWNHDMNDIHVAQLQQEYSYSIQTEIQ</sequence>
<evidence type="ECO:0000313" key="1">
    <source>
        <dbReference type="EMBL" id="TSE02806.1"/>
    </source>
</evidence>
<dbReference type="EMBL" id="VLNR01000141">
    <property type="protein sequence ID" value="TSE02806.1"/>
    <property type="molecule type" value="Genomic_DNA"/>
</dbReference>